<accession>A0AAD7C9C0</accession>
<feature type="region of interest" description="Disordered" evidence="1">
    <location>
        <begin position="323"/>
        <end position="349"/>
    </location>
</feature>
<organism evidence="2 3">
    <name type="scientific">Roridomyces roridus</name>
    <dbReference type="NCBI Taxonomy" id="1738132"/>
    <lineage>
        <taxon>Eukaryota</taxon>
        <taxon>Fungi</taxon>
        <taxon>Dikarya</taxon>
        <taxon>Basidiomycota</taxon>
        <taxon>Agaricomycotina</taxon>
        <taxon>Agaricomycetes</taxon>
        <taxon>Agaricomycetidae</taxon>
        <taxon>Agaricales</taxon>
        <taxon>Marasmiineae</taxon>
        <taxon>Mycenaceae</taxon>
        <taxon>Roridomyces</taxon>
    </lineage>
</organism>
<feature type="compositionally biased region" description="Low complexity" evidence="1">
    <location>
        <begin position="267"/>
        <end position="283"/>
    </location>
</feature>
<gene>
    <name evidence="2" type="ORF">FB45DRAFT_1054522</name>
</gene>
<dbReference type="Proteomes" id="UP001221142">
    <property type="component" value="Unassembled WGS sequence"/>
</dbReference>
<evidence type="ECO:0000313" key="3">
    <source>
        <dbReference type="Proteomes" id="UP001221142"/>
    </source>
</evidence>
<proteinExistence type="predicted"/>
<feature type="compositionally biased region" description="Low complexity" evidence="1">
    <location>
        <begin position="330"/>
        <end position="344"/>
    </location>
</feature>
<keyword evidence="3" id="KW-1185">Reference proteome</keyword>
<comment type="caution">
    <text evidence="2">The sequence shown here is derived from an EMBL/GenBank/DDBJ whole genome shotgun (WGS) entry which is preliminary data.</text>
</comment>
<dbReference type="AlphaFoldDB" id="A0AAD7C9C0"/>
<dbReference type="EMBL" id="JARKIF010000004">
    <property type="protein sequence ID" value="KAJ7642264.1"/>
    <property type="molecule type" value="Genomic_DNA"/>
</dbReference>
<reference evidence="2" key="1">
    <citation type="submission" date="2023-03" db="EMBL/GenBank/DDBJ databases">
        <title>Massive genome expansion in bonnet fungi (Mycena s.s.) driven by repeated elements and novel gene families across ecological guilds.</title>
        <authorList>
            <consortium name="Lawrence Berkeley National Laboratory"/>
            <person name="Harder C.B."/>
            <person name="Miyauchi S."/>
            <person name="Viragh M."/>
            <person name="Kuo A."/>
            <person name="Thoen E."/>
            <person name="Andreopoulos B."/>
            <person name="Lu D."/>
            <person name="Skrede I."/>
            <person name="Drula E."/>
            <person name="Henrissat B."/>
            <person name="Morin E."/>
            <person name="Kohler A."/>
            <person name="Barry K."/>
            <person name="LaButti K."/>
            <person name="Morin E."/>
            <person name="Salamov A."/>
            <person name="Lipzen A."/>
            <person name="Mereny Z."/>
            <person name="Hegedus B."/>
            <person name="Baldrian P."/>
            <person name="Stursova M."/>
            <person name="Weitz H."/>
            <person name="Taylor A."/>
            <person name="Grigoriev I.V."/>
            <person name="Nagy L.G."/>
            <person name="Martin F."/>
            <person name="Kauserud H."/>
        </authorList>
    </citation>
    <scope>NUCLEOTIDE SEQUENCE</scope>
    <source>
        <strain evidence="2">9284</strain>
    </source>
</reference>
<feature type="compositionally biased region" description="Low complexity" evidence="1">
    <location>
        <begin position="230"/>
        <end position="256"/>
    </location>
</feature>
<feature type="compositionally biased region" description="Pro residues" evidence="1">
    <location>
        <begin position="257"/>
        <end position="266"/>
    </location>
</feature>
<feature type="compositionally biased region" description="Pro residues" evidence="1">
    <location>
        <begin position="74"/>
        <end position="84"/>
    </location>
</feature>
<evidence type="ECO:0000313" key="2">
    <source>
        <dbReference type="EMBL" id="KAJ7642264.1"/>
    </source>
</evidence>
<feature type="region of interest" description="Disordered" evidence="1">
    <location>
        <begin position="1"/>
        <end position="31"/>
    </location>
</feature>
<feature type="region of interest" description="Disordered" evidence="1">
    <location>
        <begin position="164"/>
        <end position="310"/>
    </location>
</feature>
<feature type="compositionally biased region" description="Basic and acidic residues" evidence="1">
    <location>
        <begin position="164"/>
        <end position="184"/>
    </location>
</feature>
<protein>
    <submittedName>
        <fullName evidence="2">Uncharacterized protein</fullName>
    </submittedName>
</protein>
<sequence>MATPRPQAPPLTSVPSTPGLEVPGGYPRNSTVFSNNLWDNNAERKKTGGAPSSFLTAAKNYLPTGVASYFPDVPTDPVPTPSTIPSPGVHTPYPREVPPILNTDGTVASDMGFSTRAYAGSGSSRLEPASPGSVYTFSPQVEKTEPQSDLESVAVPVPAPVNDAAHEAELVVKHDEADQREHVPRPRATSGLKPSHPGVAHPDLPPLTHVHVPTKAIAPSVTAPSPPLASPDSTSSGGTTSPSTAPSSPLLSISTPPTSPTSPPSSPIYSKSTNSKLSVSSMKRFASLRRGKAAPPPSSFHARGGSVDVGRVVPIGDVGVVQERGGSLDSASPSPASNTTPASPSRRKSLLKTIRGEAKLITGRLRGDPAKVEEGRRLLNGEA</sequence>
<feature type="region of interest" description="Disordered" evidence="1">
    <location>
        <begin position="73"/>
        <end position="150"/>
    </location>
</feature>
<name>A0AAD7C9C0_9AGAR</name>
<evidence type="ECO:0000256" key="1">
    <source>
        <dbReference type="SAM" id="MobiDB-lite"/>
    </source>
</evidence>